<evidence type="ECO:0000313" key="2">
    <source>
        <dbReference type="Proteomes" id="UP000734271"/>
    </source>
</evidence>
<gene>
    <name evidence="1" type="ORF">K8P03_10820</name>
</gene>
<protein>
    <recommendedName>
        <fullName evidence="3">Phage holin, LL-H family</fullName>
    </recommendedName>
</protein>
<name>A0ABS7T1U4_9FIRM</name>
<dbReference type="RefSeq" id="WP_223420622.1">
    <property type="nucleotide sequence ID" value="NZ_JAIPME010000002.1"/>
</dbReference>
<evidence type="ECO:0008006" key="3">
    <source>
        <dbReference type="Google" id="ProtNLM"/>
    </source>
</evidence>
<organism evidence="1 2">
    <name type="scientific">Anaerococcus murdochii</name>
    <dbReference type="NCBI Taxonomy" id="411577"/>
    <lineage>
        <taxon>Bacteria</taxon>
        <taxon>Bacillati</taxon>
        <taxon>Bacillota</taxon>
        <taxon>Tissierellia</taxon>
        <taxon>Tissierellales</taxon>
        <taxon>Peptoniphilaceae</taxon>
        <taxon>Anaerococcus</taxon>
    </lineage>
</organism>
<comment type="caution">
    <text evidence="1">The sequence shown here is derived from an EMBL/GenBank/DDBJ whole genome shotgun (WGS) entry which is preliminary data.</text>
</comment>
<proteinExistence type="predicted"/>
<evidence type="ECO:0000313" key="1">
    <source>
        <dbReference type="EMBL" id="MBZ2387764.1"/>
    </source>
</evidence>
<dbReference type="EMBL" id="JAIPME010000002">
    <property type="protein sequence ID" value="MBZ2387764.1"/>
    <property type="molecule type" value="Genomic_DNA"/>
</dbReference>
<sequence>MKDSFMILIGIACMIAVLSFVREQIKLTRAKVEKEENQTKKYVYDQVLDLAETIVASLNQTMVEPLKESETLEFDEKAKEKVLKDAKEKIKKDLDAKSKELLKEYLGSEENFDEYIDDAVHRRVHEAKKKK</sequence>
<reference evidence="1 2" key="1">
    <citation type="submission" date="2021-08" db="EMBL/GenBank/DDBJ databases">
        <title>FDA dAtabase for Regulatory Grade micrObial Sequences (FDA-ARGOS): Supporting development and validation of Infectious Disease Dx tests.</title>
        <authorList>
            <person name="Sproer C."/>
            <person name="Gronow S."/>
            <person name="Severitt S."/>
            <person name="Schroder I."/>
            <person name="Tallon L."/>
            <person name="Sadzewicz L."/>
            <person name="Zhao X."/>
            <person name="Boylan J."/>
            <person name="Ott S."/>
            <person name="Bowen H."/>
            <person name="Vavikolanu K."/>
            <person name="Hazen T."/>
            <person name="Aluvathingal J."/>
            <person name="Nadendla S."/>
            <person name="Lowell S."/>
            <person name="Myers T."/>
            <person name="Yan Y."/>
            <person name="Sichtig H."/>
        </authorList>
    </citation>
    <scope>NUCLEOTIDE SEQUENCE [LARGE SCALE GENOMIC DNA]</scope>
    <source>
        <strain evidence="1 2">FDAARGOS_1460</strain>
    </source>
</reference>
<keyword evidence="2" id="KW-1185">Reference proteome</keyword>
<dbReference type="Proteomes" id="UP000734271">
    <property type="component" value="Unassembled WGS sequence"/>
</dbReference>
<accession>A0ABS7T1U4</accession>